<dbReference type="RefSeq" id="WP_131838986.1">
    <property type="nucleotide sequence ID" value="NZ_SLWB01000005.1"/>
</dbReference>
<dbReference type="GO" id="GO:0017004">
    <property type="term" value="P:cytochrome complex assembly"/>
    <property type="evidence" value="ECO:0007669"/>
    <property type="project" value="UniProtKB-KW"/>
</dbReference>
<dbReference type="InterPro" id="IPR012336">
    <property type="entry name" value="Thioredoxin-like_fold"/>
</dbReference>
<evidence type="ECO:0000256" key="4">
    <source>
        <dbReference type="ARBA" id="ARBA00023284"/>
    </source>
</evidence>
<keyword evidence="3" id="KW-1015">Disulfide bond</keyword>
<dbReference type="CDD" id="cd02966">
    <property type="entry name" value="TlpA_like_family"/>
    <property type="match status" value="1"/>
</dbReference>
<keyword evidence="7" id="KW-0413">Isomerase</keyword>
<sequence length="368" mass="41239">MRRIAQLIALVALCSSATAQTTVKGEYLAAKGKPTPKFAYLFTSGNSKGMQAKIENGTFGFELPAQPQSSYYYTSIFIYFSSKAPFGMPDRVKEKRHDFVLEEGPISVTYNSAKDYFIARGGVLNEHKNRINAIDSVRFQEYKAKKANPDAINQKAVKAYLNLVRECPTSPIYQGYISFATMLLPKDTASYRELSTLYQSMPADFKESERGKRLASDIERIKLVYENTGKAVGASLADMQLTGQDKAPSKLSANGSKLILLDFWATWCGPCKKAQPKLAELQSKYGAKGLSVVGVSMDKNITDWTSYLKGKPHSYTQLWTDWEKAKKHPLLTQIQHVPTLVLVDAQTMRVVRWDVKVDDVEKEIKQLL</sequence>
<keyword evidence="2" id="KW-0201">Cytochrome c-type biogenesis</keyword>
<dbReference type="GO" id="GO:0016853">
    <property type="term" value="F:isomerase activity"/>
    <property type="evidence" value="ECO:0007669"/>
    <property type="project" value="UniProtKB-KW"/>
</dbReference>
<dbReference type="InterPro" id="IPR050553">
    <property type="entry name" value="Thioredoxin_ResA/DsbE_sf"/>
</dbReference>
<evidence type="ECO:0000313" key="7">
    <source>
        <dbReference type="EMBL" id="TCN68974.1"/>
    </source>
</evidence>
<comment type="caution">
    <text evidence="7">The sequence shown here is derived from an EMBL/GenBank/DDBJ whole genome shotgun (WGS) entry which is preliminary data.</text>
</comment>
<comment type="subcellular location">
    <subcellularLocation>
        <location evidence="1">Cell envelope</location>
    </subcellularLocation>
</comment>
<evidence type="ECO:0000259" key="6">
    <source>
        <dbReference type="PROSITE" id="PS51352"/>
    </source>
</evidence>
<dbReference type="GO" id="GO:0030313">
    <property type="term" value="C:cell envelope"/>
    <property type="evidence" value="ECO:0007669"/>
    <property type="project" value="UniProtKB-SubCell"/>
</dbReference>
<feature type="domain" description="Thioredoxin" evidence="6">
    <location>
        <begin position="230"/>
        <end position="368"/>
    </location>
</feature>
<accession>A0A4R2EQR5</accession>
<evidence type="ECO:0000256" key="1">
    <source>
        <dbReference type="ARBA" id="ARBA00004196"/>
    </source>
</evidence>
<dbReference type="AlphaFoldDB" id="A0A4R2EQR5"/>
<dbReference type="InterPro" id="IPR036249">
    <property type="entry name" value="Thioredoxin-like_sf"/>
</dbReference>
<feature type="chain" id="PRO_5020726257" evidence="5">
    <location>
        <begin position="20"/>
        <end position="368"/>
    </location>
</feature>
<organism evidence="7 8">
    <name type="scientific">Acetobacteroides hydrogenigenes</name>
    <dbReference type="NCBI Taxonomy" id="979970"/>
    <lineage>
        <taxon>Bacteria</taxon>
        <taxon>Pseudomonadati</taxon>
        <taxon>Bacteroidota</taxon>
        <taxon>Bacteroidia</taxon>
        <taxon>Bacteroidales</taxon>
        <taxon>Rikenellaceae</taxon>
        <taxon>Acetobacteroides</taxon>
    </lineage>
</organism>
<dbReference type="PROSITE" id="PS51352">
    <property type="entry name" value="THIOREDOXIN_2"/>
    <property type="match status" value="1"/>
</dbReference>
<dbReference type="SUPFAM" id="SSF52833">
    <property type="entry name" value="Thioredoxin-like"/>
    <property type="match status" value="1"/>
</dbReference>
<dbReference type="InterPro" id="IPR013766">
    <property type="entry name" value="Thioredoxin_domain"/>
</dbReference>
<evidence type="ECO:0000256" key="2">
    <source>
        <dbReference type="ARBA" id="ARBA00022748"/>
    </source>
</evidence>
<keyword evidence="4" id="KW-0676">Redox-active center</keyword>
<dbReference type="Pfam" id="PF13905">
    <property type="entry name" value="Thioredoxin_8"/>
    <property type="match status" value="1"/>
</dbReference>
<dbReference type="OrthoDB" id="9794348at2"/>
<dbReference type="EMBL" id="SLWB01000005">
    <property type="protein sequence ID" value="TCN68974.1"/>
    <property type="molecule type" value="Genomic_DNA"/>
</dbReference>
<feature type="signal peptide" evidence="5">
    <location>
        <begin position="1"/>
        <end position="19"/>
    </location>
</feature>
<dbReference type="PANTHER" id="PTHR42852">
    <property type="entry name" value="THIOL:DISULFIDE INTERCHANGE PROTEIN DSBE"/>
    <property type="match status" value="1"/>
</dbReference>
<keyword evidence="8" id="KW-1185">Reference proteome</keyword>
<gene>
    <name evidence="7" type="ORF">CLV25_105176</name>
</gene>
<reference evidence="7 8" key="1">
    <citation type="submission" date="2019-03" db="EMBL/GenBank/DDBJ databases">
        <title>Genomic Encyclopedia of Archaeal and Bacterial Type Strains, Phase II (KMG-II): from individual species to whole genera.</title>
        <authorList>
            <person name="Goeker M."/>
        </authorList>
    </citation>
    <scope>NUCLEOTIDE SEQUENCE [LARGE SCALE GENOMIC DNA]</scope>
    <source>
        <strain evidence="7 8">RL-C</strain>
    </source>
</reference>
<evidence type="ECO:0000256" key="3">
    <source>
        <dbReference type="ARBA" id="ARBA00023157"/>
    </source>
</evidence>
<dbReference type="Gene3D" id="3.40.30.10">
    <property type="entry name" value="Glutaredoxin"/>
    <property type="match status" value="1"/>
</dbReference>
<keyword evidence="5" id="KW-0732">Signal</keyword>
<evidence type="ECO:0000313" key="8">
    <source>
        <dbReference type="Proteomes" id="UP000294830"/>
    </source>
</evidence>
<name>A0A4R2EQR5_9BACT</name>
<protein>
    <submittedName>
        <fullName evidence="7">Thiol-disulfide isomerase/thioredoxin</fullName>
    </submittedName>
</protein>
<dbReference type="PANTHER" id="PTHR42852:SF6">
    <property type="entry name" value="THIOL:DISULFIDE INTERCHANGE PROTEIN DSBE"/>
    <property type="match status" value="1"/>
</dbReference>
<dbReference type="Proteomes" id="UP000294830">
    <property type="component" value="Unassembled WGS sequence"/>
</dbReference>
<proteinExistence type="predicted"/>
<evidence type="ECO:0000256" key="5">
    <source>
        <dbReference type="SAM" id="SignalP"/>
    </source>
</evidence>